<evidence type="ECO:0000313" key="3">
    <source>
        <dbReference type="EMBL" id="RXG13293.1"/>
    </source>
</evidence>
<feature type="modified residue" description="4-aspartylphosphate" evidence="1">
    <location>
        <position position="60"/>
    </location>
</feature>
<keyword evidence="1" id="KW-0597">Phosphoprotein</keyword>
<sequence>MMFRKVLIAEDLGWNTRNIEEEVKRLGAQEVVVTEYCDDAYIKFLRALNDEDPFDLLISDLSFKEDHRTQKLKSGDELISAVRKYQKNLNIIVFSMEERLQRIRFLFEELKINAYVFKSRQSINHLSAALDAITNNKPYISHQVAKALEKRHSLDIEDYDFILLKKLSSGLSNKEVSDYFKEHDISPNGISSIEKRINRLRIQFKANNAVHLISNAKDLGLI</sequence>
<dbReference type="AlphaFoldDB" id="A0A4Q0NRG4"/>
<reference evidence="3 4" key="1">
    <citation type="submission" date="2018-07" db="EMBL/GenBank/DDBJ databases">
        <title>Leeuwenhoekiella genomics.</title>
        <authorList>
            <person name="Tahon G."/>
            <person name="Willems A."/>
        </authorList>
    </citation>
    <scope>NUCLEOTIDE SEQUENCE [LARGE SCALE GENOMIC DNA]</scope>
    <source>
        <strain evidence="3 4">R-50232</strain>
    </source>
</reference>
<accession>A0A4Q0NRG4</accession>
<dbReference type="GO" id="GO:0003677">
    <property type="term" value="F:DNA binding"/>
    <property type="evidence" value="ECO:0007669"/>
    <property type="project" value="UniProtKB-KW"/>
</dbReference>
<evidence type="ECO:0000256" key="1">
    <source>
        <dbReference type="PROSITE-ProRule" id="PRU00169"/>
    </source>
</evidence>
<dbReference type="RefSeq" id="WP_236638889.1">
    <property type="nucleotide sequence ID" value="NZ_QOVI01000005.1"/>
</dbReference>
<gene>
    <name evidence="3" type="ORF">DSM04_105271</name>
</gene>
<dbReference type="SUPFAM" id="SSF52172">
    <property type="entry name" value="CheY-like"/>
    <property type="match status" value="1"/>
</dbReference>
<dbReference type="InterPro" id="IPR011006">
    <property type="entry name" value="CheY-like_superfamily"/>
</dbReference>
<dbReference type="Gene3D" id="3.40.50.2300">
    <property type="match status" value="1"/>
</dbReference>
<evidence type="ECO:0000259" key="2">
    <source>
        <dbReference type="PROSITE" id="PS50110"/>
    </source>
</evidence>
<feature type="domain" description="Response regulatory" evidence="2">
    <location>
        <begin position="5"/>
        <end position="133"/>
    </location>
</feature>
<dbReference type="Proteomes" id="UP000289821">
    <property type="component" value="Unassembled WGS sequence"/>
</dbReference>
<protein>
    <submittedName>
        <fullName evidence="3">DNA-binding NarL/FixJ family response regulator</fullName>
    </submittedName>
</protein>
<dbReference type="GO" id="GO:0000160">
    <property type="term" value="P:phosphorelay signal transduction system"/>
    <property type="evidence" value="ECO:0007669"/>
    <property type="project" value="InterPro"/>
</dbReference>
<organism evidence="3 4">
    <name type="scientific">Leeuwenhoekiella aestuarii</name>
    <dbReference type="NCBI Taxonomy" id="2249426"/>
    <lineage>
        <taxon>Bacteria</taxon>
        <taxon>Pseudomonadati</taxon>
        <taxon>Bacteroidota</taxon>
        <taxon>Flavobacteriia</taxon>
        <taxon>Flavobacteriales</taxon>
        <taxon>Flavobacteriaceae</taxon>
        <taxon>Leeuwenhoekiella</taxon>
    </lineage>
</organism>
<dbReference type="EMBL" id="QOVI01000005">
    <property type="protein sequence ID" value="RXG13293.1"/>
    <property type="molecule type" value="Genomic_DNA"/>
</dbReference>
<comment type="caution">
    <text evidence="3">The sequence shown here is derived from an EMBL/GenBank/DDBJ whole genome shotgun (WGS) entry which is preliminary data.</text>
</comment>
<proteinExistence type="predicted"/>
<name>A0A4Q0NRG4_9FLAO</name>
<dbReference type="PROSITE" id="PS50110">
    <property type="entry name" value="RESPONSE_REGULATORY"/>
    <property type="match status" value="1"/>
</dbReference>
<keyword evidence="3" id="KW-0238">DNA-binding</keyword>
<evidence type="ECO:0000313" key="4">
    <source>
        <dbReference type="Proteomes" id="UP000289821"/>
    </source>
</evidence>
<keyword evidence="4" id="KW-1185">Reference proteome</keyword>
<dbReference type="InterPro" id="IPR001789">
    <property type="entry name" value="Sig_transdc_resp-reg_receiver"/>
</dbReference>